<dbReference type="EMBL" id="LHXJ01000007">
    <property type="protein sequence ID" value="KXA91499.1"/>
    <property type="molecule type" value="Genomic_DNA"/>
</dbReference>
<feature type="compositionally biased region" description="Basic and acidic residues" evidence="1">
    <location>
        <begin position="326"/>
        <end position="347"/>
    </location>
</feature>
<organism evidence="2 3">
    <name type="scientific">candidate division MSBL1 archaeon SCGC-AAA259A05</name>
    <dbReference type="NCBI Taxonomy" id="1698259"/>
    <lineage>
        <taxon>Archaea</taxon>
        <taxon>Methanobacteriati</taxon>
        <taxon>Methanobacteriota</taxon>
        <taxon>candidate division MSBL1</taxon>
    </lineage>
</organism>
<protein>
    <submittedName>
        <fullName evidence="2">Uncharacterized protein</fullName>
    </submittedName>
</protein>
<feature type="region of interest" description="Disordered" evidence="1">
    <location>
        <begin position="289"/>
        <end position="379"/>
    </location>
</feature>
<keyword evidence="3" id="KW-1185">Reference proteome</keyword>
<dbReference type="Proteomes" id="UP000070163">
    <property type="component" value="Unassembled WGS sequence"/>
</dbReference>
<reference evidence="2 3" key="1">
    <citation type="journal article" date="2016" name="Sci. Rep.">
        <title>Metabolic traits of an uncultured archaeal lineage -MSBL1- from brine pools of the Red Sea.</title>
        <authorList>
            <person name="Mwirichia R."/>
            <person name="Alam I."/>
            <person name="Rashid M."/>
            <person name="Vinu M."/>
            <person name="Ba-Alawi W."/>
            <person name="Anthony Kamau A."/>
            <person name="Kamanda Ngugi D."/>
            <person name="Goker M."/>
            <person name="Klenk H.P."/>
            <person name="Bajic V."/>
            <person name="Stingl U."/>
        </authorList>
    </citation>
    <scope>NUCLEOTIDE SEQUENCE [LARGE SCALE GENOMIC DNA]</scope>
    <source>
        <strain evidence="2">SCGC-AAA259A05</strain>
    </source>
</reference>
<evidence type="ECO:0000313" key="2">
    <source>
        <dbReference type="EMBL" id="KXA91499.1"/>
    </source>
</evidence>
<proteinExistence type="predicted"/>
<gene>
    <name evidence="2" type="ORF">AKJ57_01005</name>
</gene>
<feature type="compositionally biased region" description="Basic and acidic residues" evidence="1">
    <location>
        <begin position="369"/>
        <end position="379"/>
    </location>
</feature>
<evidence type="ECO:0000313" key="3">
    <source>
        <dbReference type="Proteomes" id="UP000070163"/>
    </source>
</evidence>
<name>A0A133UBD2_9EURY</name>
<dbReference type="AlphaFoldDB" id="A0A133UBD2"/>
<sequence length="379" mass="43081">MSGASAAIREDFEVLAERLTPFARREKTRRKMGKLRDEYKAKVSKLDDLFEGERLCCPRHMDNDEVVITGNGKNGGKKFECRKHHDPELTGRDTEEFRFSTYTSYEAYRVYQDFLVEALTLLTTCEGSYEGVAKYLNISKYMVELSEQTLLDYLDDDRRDAIQVDGDLVVVYADFSGTAISKSSGMIMSKVGGEVTYKVCPVMNYLTAWNFVKGLKDRIETDDDITVVFVTDGGKAWLDPVQSLFPDAVHVRQFHSKNCRGLVFVHLRHEGEPYTVRFPWDAVLEMGESSEDAQRIRRRRKLEGSSPRSEEDWTELSDDVIVWEGITKHPGGEEGRRTRGEGSRHPSEQQPRGAATTESSGAQKAVGLHPEREGKEVRR</sequence>
<accession>A0A133UBD2</accession>
<evidence type="ECO:0000256" key="1">
    <source>
        <dbReference type="SAM" id="MobiDB-lite"/>
    </source>
</evidence>
<comment type="caution">
    <text evidence="2">The sequence shown here is derived from an EMBL/GenBank/DDBJ whole genome shotgun (WGS) entry which is preliminary data.</text>
</comment>